<evidence type="ECO:0000256" key="1">
    <source>
        <dbReference type="SAM" id="MobiDB-lite"/>
    </source>
</evidence>
<reference evidence="2 4" key="2">
    <citation type="submission" date="2017-05" db="EMBL/GenBank/DDBJ databases">
        <authorList>
            <person name="Blom J."/>
        </authorList>
    </citation>
    <scope>NUCLEOTIDE SEQUENCE [LARGE SCALE GENOMIC DNA]</scope>
    <source>
        <strain evidence="2">PD885</strain>
        <plasmid evidence="2">pPD885-27</plasmid>
        <plasmid evidence="4">ppd885-27</plasmid>
    </source>
</reference>
<evidence type="ECO:0000313" key="2">
    <source>
        <dbReference type="EMBL" id="SMR01316.1"/>
    </source>
</evidence>
<keyword evidence="4" id="KW-1185">Reference proteome</keyword>
<evidence type="ECO:0000313" key="5">
    <source>
        <dbReference type="Proteomes" id="UP000195953"/>
    </source>
</evidence>
<dbReference type="EMBL" id="LT853884">
    <property type="protein sequence ID" value="SMR01316.1"/>
    <property type="molecule type" value="Genomic_DNA"/>
</dbReference>
<reference evidence="3 5" key="1">
    <citation type="submission" date="2017-05" db="EMBL/GenBank/DDBJ databases">
        <authorList>
            <person name="Song R."/>
            <person name="Chenine A.L."/>
            <person name="Ruprecht R.M."/>
        </authorList>
    </citation>
    <scope>NUCLEOTIDE SEQUENCE [LARGE SCALE GENOMIC DNA]</scope>
    <source>
        <strain evidence="3">PD5205</strain>
        <plasmid evidence="5">ppd5205.21</plasmid>
    </source>
</reference>
<gene>
    <name evidence="3" type="ORF">PD5205_04124</name>
    <name evidence="2" type="ORF">PD885_04135</name>
</gene>
<dbReference type="Proteomes" id="UP000195953">
    <property type="component" value="Plasmid pPD5205-21"/>
</dbReference>
<dbReference type="Proteomes" id="UP000195877">
    <property type="component" value="Plasmid pPD885-27"/>
</dbReference>
<evidence type="ECO:0000313" key="3">
    <source>
        <dbReference type="EMBL" id="SMR06065.1"/>
    </source>
</evidence>
<dbReference type="EMBL" id="LT853887">
    <property type="protein sequence ID" value="SMR06065.1"/>
    <property type="molecule type" value="Genomic_DNA"/>
</dbReference>
<feature type="compositionally biased region" description="Basic and acidic residues" evidence="1">
    <location>
        <begin position="30"/>
        <end position="60"/>
    </location>
</feature>
<accession>A0A1Y6HDR7</accession>
<dbReference type="RefSeq" id="WP_134656646.1">
    <property type="nucleotide sequence ID" value="NZ_CP016832.1"/>
</dbReference>
<protein>
    <submittedName>
        <fullName evidence="3">Uncharacterized protein</fullName>
    </submittedName>
</protein>
<evidence type="ECO:0000313" key="4">
    <source>
        <dbReference type="Proteomes" id="UP000195877"/>
    </source>
</evidence>
<geneLocation type="plasmid" evidence="4">
    <name>ppd885-27</name>
</geneLocation>
<dbReference type="GeneID" id="61896297"/>
<sequence>MESLRTRAAEKAGQDQRGDVAQGDQGRSAGKFDFEKLRAANREAVSKREQESGKGQESER</sequence>
<name>A0A1Y6HDR7_9XANT</name>
<geneLocation type="plasmid" evidence="5">
    <name>ppd5205.21</name>
</geneLocation>
<feature type="compositionally biased region" description="Basic and acidic residues" evidence="1">
    <location>
        <begin position="1"/>
        <end position="18"/>
    </location>
</feature>
<proteinExistence type="predicted"/>
<keyword evidence="2" id="KW-0614">Plasmid</keyword>
<dbReference type="AlphaFoldDB" id="A0A1Y6HDR7"/>
<organism evidence="3 5">
    <name type="scientific">Xanthomonas fragariae</name>
    <dbReference type="NCBI Taxonomy" id="48664"/>
    <lineage>
        <taxon>Bacteria</taxon>
        <taxon>Pseudomonadati</taxon>
        <taxon>Pseudomonadota</taxon>
        <taxon>Gammaproteobacteria</taxon>
        <taxon>Lysobacterales</taxon>
        <taxon>Lysobacteraceae</taxon>
        <taxon>Xanthomonas</taxon>
    </lineage>
</organism>
<feature type="region of interest" description="Disordered" evidence="1">
    <location>
        <begin position="1"/>
        <end position="60"/>
    </location>
</feature>
<geneLocation type="plasmid" evidence="2">
    <name>pPD885-27</name>
</geneLocation>